<feature type="transmembrane region" description="Helical" evidence="1">
    <location>
        <begin position="139"/>
        <end position="160"/>
    </location>
</feature>
<reference evidence="2 3" key="1">
    <citation type="submission" date="2012-05" db="EMBL/GenBank/DDBJ databases">
        <authorList>
            <person name="Weinstock G."/>
            <person name="Sodergren E."/>
            <person name="Lobos E.A."/>
            <person name="Fulton L."/>
            <person name="Fulton R."/>
            <person name="Courtney L."/>
            <person name="Fronick C."/>
            <person name="O'Laughlin M."/>
            <person name="Godfrey J."/>
            <person name="Wilson R.M."/>
            <person name="Miner T."/>
            <person name="Farmer C."/>
            <person name="Delehaunty K."/>
            <person name="Cordes M."/>
            <person name="Minx P."/>
            <person name="Tomlinson C."/>
            <person name="Chen J."/>
            <person name="Wollam A."/>
            <person name="Pepin K.H."/>
            <person name="Bhonagiri V."/>
            <person name="Zhang X."/>
            <person name="Suruliraj S."/>
            <person name="Warren W."/>
            <person name="Mitreva M."/>
            <person name="Mardis E.R."/>
            <person name="Wilson R.K."/>
        </authorList>
    </citation>
    <scope>NUCLEOTIDE SEQUENCE [LARGE SCALE GENOMIC DNA]</scope>
    <source>
        <strain evidence="2 3">F0055</strain>
    </source>
</reference>
<feature type="transmembrane region" description="Helical" evidence="1">
    <location>
        <begin position="85"/>
        <end position="105"/>
    </location>
</feature>
<evidence type="ECO:0000313" key="2">
    <source>
        <dbReference type="EMBL" id="EKY03543.1"/>
    </source>
</evidence>
<comment type="caution">
    <text evidence="2">The sequence shown here is derived from an EMBL/GenBank/DDBJ whole genome shotgun (WGS) entry which is preliminary data.</text>
</comment>
<name>L1NJI6_9BACT</name>
<evidence type="ECO:0000256" key="1">
    <source>
        <dbReference type="SAM" id="Phobius"/>
    </source>
</evidence>
<keyword evidence="1" id="KW-1133">Transmembrane helix</keyword>
<dbReference type="STRING" id="1127699.HMPREF9151_00314"/>
<dbReference type="EMBL" id="AMEP01000034">
    <property type="protein sequence ID" value="EKY03543.1"/>
    <property type="molecule type" value="Genomic_DNA"/>
</dbReference>
<keyword evidence="1" id="KW-0812">Transmembrane</keyword>
<gene>
    <name evidence="2" type="ORF">HMPREF9151_00314</name>
</gene>
<keyword evidence="3" id="KW-1185">Reference proteome</keyword>
<evidence type="ECO:0000313" key="3">
    <source>
        <dbReference type="Proteomes" id="UP000010433"/>
    </source>
</evidence>
<feature type="transmembrane region" description="Helical" evidence="1">
    <location>
        <begin position="21"/>
        <end position="39"/>
    </location>
</feature>
<dbReference type="HOGENOM" id="CLU_1625582_0_0_10"/>
<protein>
    <submittedName>
        <fullName evidence="2">Uncharacterized protein</fullName>
    </submittedName>
</protein>
<dbReference type="Proteomes" id="UP000010433">
    <property type="component" value="Unassembled WGS sequence"/>
</dbReference>
<keyword evidence="1" id="KW-0472">Membrane</keyword>
<accession>L1NJI6</accession>
<dbReference type="AlphaFoldDB" id="L1NJI6"/>
<sequence length="163" mass="19032">MAMSIIVPCIYLLESVIQARLYWVIIATSYLVYGLFFYFSSKETEDKTLKIGGYISSASILYFLFVFYGELSYYDNSIYYPIKDYLGMVSFVAAFGLLAFHFILLQRSGWTMWRICASAMFGLFLIGVQFINWKLHHTFSYSAAIFIPYTLLAFSFYQLYKKL</sequence>
<feature type="transmembrane region" description="Helical" evidence="1">
    <location>
        <begin position="51"/>
        <end position="73"/>
    </location>
</feature>
<feature type="transmembrane region" description="Helical" evidence="1">
    <location>
        <begin position="112"/>
        <end position="133"/>
    </location>
</feature>
<organism evidence="2 3">
    <name type="scientific">Hoylesella saccharolytica F0055</name>
    <dbReference type="NCBI Taxonomy" id="1127699"/>
    <lineage>
        <taxon>Bacteria</taxon>
        <taxon>Pseudomonadati</taxon>
        <taxon>Bacteroidota</taxon>
        <taxon>Bacteroidia</taxon>
        <taxon>Bacteroidales</taxon>
        <taxon>Prevotellaceae</taxon>
        <taxon>Hoylesella</taxon>
    </lineage>
</organism>
<proteinExistence type="predicted"/>